<dbReference type="EMBL" id="JAZGQO010000021">
    <property type="protein sequence ID" value="KAK6166910.1"/>
    <property type="molecule type" value="Genomic_DNA"/>
</dbReference>
<feature type="signal peptide" evidence="1">
    <location>
        <begin position="1"/>
        <end position="26"/>
    </location>
</feature>
<protein>
    <submittedName>
        <fullName evidence="2">Uncharacterized protein</fullName>
    </submittedName>
</protein>
<proteinExistence type="predicted"/>
<keyword evidence="1" id="KW-0732">Signal</keyword>
<evidence type="ECO:0000256" key="1">
    <source>
        <dbReference type="SAM" id="SignalP"/>
    </source>
</evidence>
<dbReference type="AlphaFoldDB" id="A0AAN8J467"/>
<dbReference type="Proteomes" id="UP001347796">
    <property type="component" value="Unassembled WGS sequence"/>
</dbReference>
<evidence type="ECO:0000313" key="3">
    <source>
        <dbReference type="Proteomes" id="UP001347796"/>
    </source>
</evidence>
<sequence>MERIKGLQDKGLVMVFFICCLQMVNSQVNFSAPCNGVQIMADPLYNPSASIRQVSGMFARTEFNVNDSKPGGRPATFEASFYPLVFTVDLSPDSENEVEIKSVQLSNSSNIQEMDFLVIKQNNSSTSPTFLATSRLAGDDPIAHLAAGTTGKAVKISVIPANKTKPVSFDIDIRACLAGNVAVHVIVLAT</sequence>
<comment type="caution">
    <text evidence="2">The sequence shown here is derived from an EMBL/GenBank/DDBJ whole genome shotgun (WGS) entry which is preliminary data.</text>
</comment>
<feature type="chain" id="PRO_5043019566" evidence="1">
    <location>
        <begin position="27"/>
        <end position="190"/>
    </location>
</feature>
<organism evidence="2 3">
    <name type="scientific">Patella caerulea</name>
    <name type="common">Rayed Mediterranean limpet</name>
    <dbReference type="NCBI Taxonomy" id="87958"/>
    <lineage>
        <taxon>Eukaryota</taxon>
        <taxon>Metazoa</taxon>
        <taxon>Spiralia</taxon>
        <taxon>Lophotrochozoa</taxon>
        <taxon>Mollusca</taxon>
        <taxon>Gastropoda</taxon>
        <taxon>Patellogastropoda</taxon>
        <taxon>Patelloidea</taxon>
        <taxon>Patellidae</taxon>
        <taxon>Patella</taxon>
    </lineage>
</organism>
<evidence type="ECO:0000313" key="2">
    <source>
        <dbReference type="EMBL" id="KAK6166910.1"/>
    </source>
</evidence>
<reference evidence="2 3" key="1">
    <citation type="submission" date="2024-01" db="EMBL/GenBank/DDBJ databases">
        <title>The genome of the rayed Mediterranean limpet Patella caerulea (Linnaeus, 1758).</title>
        <authorList>
            <person name="Anh-Thu Weber A."/>
            <person name="Halstead-Nussloch G."/>
        </authorList>
    </citation>
    <scope>NUCLEOTIDE SEQUENCE [LARGE SCALE GENOMIC DNA]</scope>
    <source>
        <strain evidence="2">AATW-2023a</strain>
        <tissue evidence="2">Whole specimen</tissue>
    </source>
</reference>
<name>A0AAN8J467_PATCE</name>
<accession>A0AAN8J467</accession>
<gene>
    <name evidence="2" type="ORF">SNE40_023511</name>
</gene>
<keyword evidence="3" id="KW-1185">Reference proteome</keyword>